<dbReference type="InterPro" id="IPR011060">
    <property type="entry name" value="RibuloseP-bd_barrel"/>
</dbReference>
<dbReference type="Pfam" id="PF00215">
    <property type="entry name" value="OMPdecase"/>
    <property type="match status" value="1"/>
</dbReference>
<dbReference type="PANTHER" id="PTHR46683">
    <property type="entry name" value="OROTATE PHOSPHORIBOSYLTRANSFERASE 1-RELATED"/>
    <property type="match status" value="1"/>
</dbReference>
<dbReference type="InterPro" id="IPR011995">
    <property type="entry name" value="OMPdecase_type-2"/>
</dbReference>
<protein>
    <recommendedName>
        <fullName evidence="13">Orotidine 5'-phosphate decarboxylase domain-containing protein</fullName>
    </recommendedName>
</protein>
<comment type="pathway">
    <text evidence="2">Pyrimidine metabolism; UMP biosynthesis via de novo pathway; UMP from orotate: step 2/2.</text>
</comment>
<evidence type="ECO:0000256" key="10">
    <source>
        <dbReference type="ARBA" id="ARBA00023239"/>
    </source>
</evidence>
<keyword evidence="15" id="KW-1185">Reference proteome</keyword>
<sequence length="586" mass="62590">MSFFERIAARSESINSLLCVGLDPHTSELAPYYDRPSASDDNDDNDDDDVDRRDEERAEAAYRFCARIIDATYPHVACYKPNAAFFEALGHRRGMSTLRRVIERIHVRHGDGDGDGDDGDRAPVLLDVKRGDIGSTAEAYADACYELGADGVTLSPLMGWDSVRPFVTGKYSDRGAFVLCKTSNPGSNDILALPLRGEDGALFERIARLADEWSRRAETESPSHHPAAPSYSSSPSPPPPPPRLGLVVGATDPHALSRARKAAGERTWILAPGVGAQGADLDDACRAGLNDDGTCLLVPVSRGVSSASDPGEEARRLKDGINAARAAIAKNGRREEKGRRTTAAAAARGGDDDDDGGGRTTTMAPYQREFLEFSLGEGVLKFGSFVLKSGRTSPYFFNAGLFSSGSALHKLGRSYASAIMDSELVDEDGKVKFDVVFGPAYKGISLGAVVCAALYSDFGIDAGFAYNRKEAKNHGEGGILVGSSMTGKRVLIVDDVITAGTAIRESYDLLGSIGATPVGVAIALDRAERVSLDDPLSAVQAVARDMAIPVISIVALPQLQEYLRLSPGYGEDVLKQVKEYRSKYGV</sequence>
<proteinExistence type="inferred from homology"/>
<evidence type="ECO:0000256" key="2">
    <source>
        <dbReference type="ARBA" id="ARBA00004861"/>
    </source>
</evidence>
<accession>A0ABD3PHF4</accession>
<dbReference type="InterPro" id="IPR001754">
    <property type="entry name" value="OMPdeCOase_dom"/>
</dbReference>
<dbReference type="InterPro" id="IPR013785">
    <property type="entry name" value="Aldolase_TIM"/>
</dbReference>
<dbReference type="GO" id="GO:0006207">
    <property type="term" value="P:'de novo' pyrimidine nucleobase biosynthetic process"/>
    <property type="evidence" value="ECO:0007669"/>
    <property type="project" value="UniProtKB-ARBA"/>
</dbReference>
<evidence type="ECO:0000256" key="4">
    <source>
        <dbReference type="ARBA" id="ARBA00006340"/>
    </source>
</evidence>
<evidence type="ECO:0000313" key="15">
    <source>
        <dbReference type="Proteomes" id="UP001530315"/>
    </source>
</evidence>
<organism evidence="14 15">
    <name type="scientific">Stephanodiscus triporus</name>
    <dbReference type="NCBI Taxonomy" id="2934178"/>
    <lineage>
        <taxon>Eukaryota</taxon>
        <taxon>Sar</taxon>
        <taxon>Stramenopiles</taxon>
        <taxon>Ochrophyta</taxon>
        <taxon>Bacillariophyta</taxon>
        <taxon>Coscinodiscophyceae</taxon>
        <taxon>Thalassiosirophycidae</taxon>
        <taxon>Stephanodiscales</taxon>
        <taxon>Stephanodiscaceae</taxon>
        <taxon>Stephanodiscus</taxon>
    </lineage>
</organism>
<evidence type="ECO:0000256" key="3">
    <source>
        <dbReference type="ARBA" id="ARBA00004889"/>
    </source>
</evidence>
<gene>
    <name evidence="14" type="ORF">ACHAW5_004727</name>
</gene>
<dbReference type="InterPro" id="IPR023031">
    <property type="entry name" value="OPRT"/>
</dbReference>
<dbReference type="AlphaFoldDB" id="A0ABD3PHF4"/>
<evidence type="ECO:0000259" key="13">
    <source>
        <dbReference type="SMART" id="SM00934"/>
    </source>
</evidence>
<evidence type="ECO:0000256" key="7">
    <source>
        <dbReference type="ARBA" id="ARBA00022679"/>
    </source>
</evidence>
<dbReference type="NCBIfam" id="TIGR02127">
    <property type="entry name" value="pyrF_sub2"/>
    <property type="match status" value="1"/>
</dbReference>
<dbReference type="SMART" id="SM00934">
    <property type="entry name" value="OMPdecase"/>
    <property type="match status" value="1"/>
</dbReference>
<feature type="domain" description="Orotidine 5'-phosphate decarboxylase" evidence="13">
    <location>
        <begin position="17"/>
        <end position="317"/>
    </location>
</feature>
<dbReference type="SUPFAM" id="SSF53271">
    <property type="entry name" value="PRTase-like"/>
    <property type="match status" value="1"/>
</dbReference>
<comment type="function">
    <text evidence="1">Catalyzes the transfer of a ribosyl phosphate group from 5-phosphoribose 1-diphosphate to orotate, leading to the formation of orotidine monophosphate (OMP).</text>
</comment>
<dbReference type="PANTHER" id="PTHR46683:SF1">
    <property type="entry name" value="OROTATE PHOSPHORIBOSYLTRANSFERASE 1-RELATED"/>
    <property type="match status" value="1"/>
</dbReference>
<keyword evidence="6" id="KW-0328">Glycosyltransferase</keyword>
<dbReference type="GO" id="GO:0016757">
    <property type="term" value="F:glycosyltransferase activity"/>
    <property type="evidence" value="ECO:0007669"/>
    <property type="project" value="UniProtKB-KW"/>
</dbReference>
<evidence type="ECO:0000256" key="9">
    <source>
        <dbReference type="ARBA" id="ARBA00022975"/>
    </source>
</evidence>
<comment type="catalytic activity">
    <reaction evidence="11">
        <text>orotidine 5'-phosphate + H(+) = UMP + CO2</text>
        <dbReference type="Rhea" id="RHEA:11596"/>
        <dbReference type="ChEBI" id="CHEBI:15378"/>
        <dbReference type="ChEBI" id="CHEBI:16526"/>
        <dbReference type="ChEBI" id="CHEBI:57538"/>
        <dbReference type="ChEBI" id="CHEBI:57865"/>
        <dbReference type="EC" id="4.1.1.23"/>
    </reaction>
</comment>
<feature type="region of interest" description="Disordered" evidence="12">
    <location>
        <begin position="30"/>
        <end position="53"/>
    </location>
</feature>
<evidence type="ECO:0000256" key="12">
    <source>
        <dbReference type="SAM" id="MobiDB-lite"/>
    </source>
</evidence>
<feature type="compositionally biased region" description="Acidic residues" evidence="12">
    <location>
        <begin position="40"/>
        <end position="49"/>
    </location>
</feature>
<keyword evidence="7" id="KW-0808">Transferase</keyword>
<keyword evidence="9" id="KW-0665">Pyrimidine biosynthesis</keyword>
<feature type="compositionally biased region" description="Low complexity" evidence="12">
    <location>
        <begin position="224"/>
        <end position="234"/>
    </location>
</feature>
<dbReference type="CDD" id="cd04725">
    <property type="entry name" value="OMP_decarboxylase_like"/>
    <property type="match status" value="1"/>
</dbReference>
<dbReference type="Proteomes" id="UP001530315">
    <property type="component" value="Unassembled WGS sequence"/>
</dbReference>
<dbReference type="InterPro" id="IPR018089">
    <property type="entry name" value="OMPdecase_AS"/>
</dbReference>
<comment type="pathway">
    <text evidence="3">Pyrimidine metabolism; UMP biosynthesis via de novo pathway; UMP from orotate: step 1/2.</text>
</comment>
<comment type="caution">
    <text evidence="14">The sequence shown here is derived from an EMBL/GenBank/DDBJ whole genome shotgun (WGS) entry which is preliminary data.</text>
</comment>
<dbReference type="Gene3D" id="3.20.20.70">
    <property type="entry name" value="Aldolase class I"/>
    <property type="match status" value="1"/>
</dbReference>
<dbReference type="NCBIfam" id="TIGR00336">
    <property type="entry name" value="pyrE"/>
    <property type="match status" value="1"/>
</dbReference>
<dbReference type="InterPro" id="IPR029057">
    <property type="entry name" value="PRTase-like"/>
</dbReference>
<evidence type="ECO:0000256" key="6">
    <source>
        <dbReference type="ARBA" id="ARBA00022676"/>
    </source>
</evidence>
<dbReference type="GO" id="GO:0006221">
    <property type="term" value="P:pyrimidine nucleotide biosynthetic process"/>
    <property type="evidence" value="ECO:0007669"/>
    <property type="project" value="UniProtKB-KW"/>
</dbReference>
<evidence type="ECO:0000256" key="1">
    <source>
        <dbReference type="ARBA" id="ARBA00003769"/>
    </source>
</evidence>
<dbReference type="PROSITE" id="PS00156">
    <property type="entry name" value="OMPDECASE"/>
    <property type="match status" value="1"/>
</dbReference>
<evidence type="ECO:0000256" key="5">
    <source>
        <dbReference type="ARBA" id="ARBA00011738"/>
    </source>
</evidence>
<dbReference type="InterPro" id="IPR000836">
    <property type="entry name" value="PRTase_dom"/>
</dbReference>
<dbReference type="HAMAP" id="MF_01208">
    <property type="entry name" value="PyrE"/>
    <property type="match status" value="1"/>
</dbReference>
<dbReference type="GO" id="GO:0004590">
    <property type="term" value="F:orotidine-5'-phosphate decarboxylase activity"/>
    <property type="evidence" value="ECO:0007669"/>
    <property type="project" value="UniProtKB-EC"/>
</dbReference>
<dbReference type="FunFam" id="3.40.50.2020:FF:000008">
    <property type="entry name" value="Orotate phosphoribosyltransferase"/>
    <property type="match status" value="1"/>
</dbReference>
<evidence type="ECO:0000256" key="8">
    <source>
        <dbReference type="ARBA" id="ARBA00022793"/>
    </source>
</evidence>
<comment type="subunit">
    <text evidence="5">Homodimer.</text>
</comment>
<dbReference type="SUPFAM" id="SSF51366">
    <property type="entry name" value="Ribulose-phoshate binding barrel"/>
    <property type="match status" value="1"/>
</dbReference>
<comment type="similarity">
    <text evidence="4">Belongs to the purine/pyrimidine phosphoribosyltransferase family. PyrE subfamily.</text>
</comment>
<feature type="region of interest" description="Disordered" evidence="12">
    <location>
        <begin position="330"/>
        <end position="361"/>
    </location>
</feature>
<dbReference type="EMBL" id="JALLAZ020000792">
    <property type="protein sequence ID" value="KAL3787157.1"/>
    <property type="molecule type" value="Genomic_DNA"/>
</dbReference>
<evidence type="ECO:0000256" key="11">
    <source>
        <dbReference type="ARBA" id="ARBA00049157"/>
    </source>
</evidence>
<keyword evidence="8" id="KW-0210">Decarboxylase</keyword>
<dbReference type="Gene3D" id="3.40.50.2020">
    <property type="match status" value="1"/>
</dbReference>
<feature type="region of interest" description="Disordered" evidence="12">
    <location>
        <begin position="215"/>
        <end position="248"/>
    </location>
</feature>
<dbReference type="Pfam" id="PF00156">
    <property type="entry name" value="Pribosyltran"/>
    <property type="match status" value="1"/>
</dbReference>
<dbReference type="CDD" id="cd06223">
    <property type="entry name" value="PRTases_typeI"/>
    <property type="match status" value="1"/>
</dbReference>
<evidence type="ECO:0000313" key="14">
    <source>
        <dbReference type="EMBL" id="KAL3787157.1"/>
    </source>
</evidence>
<reference evidence="14 15" key="1">
    <citation type="submission" date="2024-10" db="EMBL/GenBank/DDBJ databases">
        <title>Updated reference genomes for cyclostephanoid diatoms.</title>
        <authorList>
            <person name="Roberts W.R."/>
            <person name="Alverson A.J."/>
        </authorList>
    </citation>
    <scope>NUCLEOTIDE SEQUENCE [LARGE SCALE GENOMIC DNA]</scope>
    <source>
        <strain evidence="14 15">AJA276-08</strain>
    </source>
</reference>
<name>A0ABD3PHF4_9STRA</name>
<dbReference type="InterPro" id="IPR004467">
    <property type="entry name" value="Or_phspho_trans_dom"/>
</dbReference>
<keyword evidence="10" id="KW-0456">Lyase</keyword>